<dbReference type="SUPFAM" id="SSF55073">
    <property type="entry name" value="Nucleotide cyclase"/>
    <property type="match status" value="1"/>
</dbReference>
<keyword evidence="5" id="KW-0472">Membrane</keyword>
<accession>A0ABU0W4Q6</accession>
<dbReference type="Pfam" id="PF00990">
    <property type="entry name" value="GGDEF"/>
    <property type="match status" value="1"/>
</dbReference>
<keyword evidence="5" id="KW-0812">Transmembrane</keyword>
<dbReference type="EC" id="2.7.7.65" evidence="1"/>
<evidence type="ECO:0000259" key="7">
    <source>
        <dbReference type="PROSITE" id="PS50887"/>
    </source>
</evidence>
<dbReference type="InterPro" id="IPR000160">
    <property type="entry name" value="GGDEF_dom"/>
</dbReference>
<evidence type="ECO:0000313" key="9">
    <source>
        <dbReference type="Proteomes" id="UP001239019"/>
    </source>
</evidence>
<keyword evidence="9" id="KW-1185">Reference proteome</keyword>
<feature type="domain" description="GGDEF" evidence="7">
    <location>
        <begin position="519"/>
        <end position="657"/>
    </location>
</feature>
<protein>
    <recommendedName>
        <fullName evidence="1">diguanylate cyclase</fullName>
        <ecNumber evidence="1">2.7.7.65</ecNumber>
    </recommendedName>
</protein>
<evidence type="ECO:0000256" key="2">
    <source>
        <dbReference type="ARBA" id="ARBA00034247"/>
    </source>
</evidence>
<dbReference type="SMART" id="SM00267">
    <property type="entry name" value="GGDEF"/>
    <property type="match status" value="1"/>
</dbReference>
<organism evidence="8 9">
    <name type="scientific">Natronospira bacteriovora</name>
    <dbReference type="NCBI Taxonomy" id="3069753"/>
    <lineage>
        <taxon>Bacteria</taxon>
        <taxon>Pseudomonadati</taxon>
        <taxon>Pseudomonadota</taxon>
        <taxon>Gammaproteobacteria</taxon>
        <taxon>Natronospirales</taxon>
        <taxon>Natronospiraceae</taxon>
        <taxon>Natronospira</taxon>
    </lineage>
</organism>
<evidence type="ECO:0000256" key="5">
    <source>
        <dbReference type="SAM" id="Phobius"/>
    </source>
</evidence>
<gene>
    <name evidence="8" type="ORF">RBH19_03855</name>
</gene>
<dbReference type="CDD" id="cd01949">
    <property type="entry name" value="GGDEF"/>
    <property type="match status" value="1"/>
</dbReference>
<dbReference type="Gene3D" id="3.30.70.270">
    <property type="match status" value="1"/>
</dbReference>
<dbReference type="SUPFAM" id="SSF48452">
    <property type="entry name" value="TPR-like"/>
    <property type="match status" value="2"/>
</dbReference>
<feature type="transmembrane region" description="Helical" evidence="5">
    <location>
        <begin position="446"/>
        <end position="465"/>
    </location>
</feature>
<dbReference type="PROSITE" id="PS50887">
    <property type="entry name" value="GGDEF"/>
    <property type="match status" value="1"/>
</dbReference>
<dbReference type="Proteomes" id="UP001239019">
    <property type="component" value="Unassembled WGS sequence"/>
</dbReference>
<dbReference type="InterPro" id="IPR050469">
    <property type="entry name" value="Diguanylate_Cyclase"/>
</dbReference>
<name>A0ABU0W4Q6_9GAMM</name>
<evidence type="ECO:0000256" key="4">
    <source>
        <dbReference type="SAM" id="MobiDB-lite"/>
    </source>
</evidence>
<feature type="coiled-coil region" evidence="3">
    <location>
        <begin position="204"/>
        <end position="238"/>
    </location>
</feature>
<feature type="chain" id="PRO_5046943056" description="diguanylate cyclase" evidence="6">
    <location>
        <begin position="35"/>
        <end position="711"/>
    </location>
</feature>
<keyword evidence="6" id="KW-0732">Signal</keyword>
<evidence type="ECO:0000256" key="6">
    <source>
        <dbReference type="SAM" id="SignalP"/>
    </source>
</evidence>
<feature type="compositionally biased region" description="Basic and acidic residues" evidence="4">
    <location>
        <begin position="702"/>
        <end position="711"/>
    </location>
</feature>
<feature type="signal peptide" evidence="6">
    <location>
        <begin position="1"/>
        <end position="34"/>
    </location>
</feature>
<dbReference type="Pfam" id="PF13424">
    <property type="entry name" value="TPR_12"/>
    <property type="match status" value="1"/>
</dbReference>
<dbReference type="EMBL" id="JAVDDT010000002">
    <property type="protein sequence ID" value="MDQ2069003.1"/>
    <property type="molecule type" value="Genomic_DNA"/>
</dbReference>
<feature type="region of interest" description="Disordered" evidence="4">
    <location>
        <begin position="688"/>
        <end position="711"/>
    </location>
</feature>
<keyword evidence="5" id="KW-1133">Transmembrane helix</keyword>
<comment type="catalytic activity">
    <reaction evidence="2">
        <text>2 GTP = 3',3'-c-di-GMP + 2 diphosphate</text>
        <dbReference type="Rhea" id="RHEA:24898"/>
        <dbReference type="ChEBI" id="CHEBI:33019"/>
        <dbReference type="ChEBI" id="CHEBI:37565"/>
        <dbReference type="ChEBI" id="CHEBI:58805"/>
        <dbReference type="EC" id="2.7.7.65"/>
    </reaction>
</comment>
<dbReference type="RefSeq" id="WP_306727498.1">
    <property type="nucleotide sequence ID" value="NZ_JAVDDT010000002.1"/>
</dbReference>
<dbReference type="InterPro" id="IPR043128">
    <property type="entry name" value="Rev_trsase/Diguanyl_cyclase"/>
</dbReference>
<dbReference type="InterPro" id="IPR011990">
    <property type="entry name" value="TPR-like_helical_dom_sf"/>
</dbReference>
<dbReference type="PANTHER" id="PTHR45138:SF9">
    <property type="entry name" value="DIGUANYLATE CYCLASE DGCM-RELATED"/>
    <property type="match status" value="1"/>
</dbReference>
<evidence type="ECO:0000256" key="1">
    <source>
        <dbReference type="ARBA" id="ARBA00012528"/>
    </source>
</evidence>
<dbReference type="PANTHER" id="PTHR45138">
    <property type="entry name" value="REGULATORY COMPONENTS OF SENSORY TRANSDUCTION SYSTEM"/>
    <property type="match status" value="1"/>
</dbReference>
<comment type="caution">
    <text evidence="8">The sequence shown here is derived from an EMBL/GenBank/DDBJ whole genome shotgun (WGS) entry which is preliminary data.</text>
</comment>
<dbReference type="NCBIfam" id="TIGR00254">
    <property type="entry name" value="GGDEF"/>
    <property type="match status" value="1"/>
</dbReference>
<evidence type="ECO:0000313" key="8">
    <source>
        <dbReference type="EMBL" id="MDQ2069003.1"/>
    </source>
</evidence>
<feature type="compositionally biased region" description="Polar residues" evidence="4">
    <location>
        <begin position="688"/>
        <end position="701"/>
    </location>
</feature>
<evidence type="ECO:0000256" key="3">
    <source>
        <dbReference type="SAM" id="Coils"/>
    </source>
</evidence>
<proteinExistence type="predicted"/>
<dbReference type="Gene3D" id="1.25.40.10">
    <property type="entry name" value="Tetratricopeptide repeat domain"/>
    <property type="match status" value="2"/>
</dbReference>
<dbReference type="InterPro" id="IPR029787">
    <property type="entry name" value="Nucleotide_cyclase"/>
</dbReference>
<sequence>MTSQTGPSQRFSIFPRITASLLLPLLLLSTMTAADIPEVDAELEKRLDQYISLFSATAEERAEVLEAIIGDMGSDTPVATRVRALGYRMLDSATAEDNERAVAMQDELLTLARRSGQTDTLAEAKAFQIELLWRMDDSKEAMVHVPRLETLLPDVRSPRIRYYAHTLTARLLRSHSQYEEALSHFLAAYDAVRETDDERTQVRRQFLNYQIAQLQAELRNFDQALQMAERGIREMQELDYQMYLPEFFLLKGYIFGQMEDHEASIGVHEEAIQWAERLDRPGIVLTSLNNIGSAQIQMQDYSAATQTLERALDMALELENESTRPLLEFNLAYLAIMQGAGSESIADMEAARSELEAFYGQADMADLLGYVADAYRAAGYLDEAIDTLIEQRDMNAELFQSERDKSLNELQIRYETREQATQIELLEQRNELQERVIENSRLQQRITILFVAVVVLSLILLWQAYRAARRANLRLTVANRKLEYQSVHDTLTGLLNRRSFQKEMQKRGRSGIERRAQAHPDALLLLDVDYFKRINDRHGHAGGDVVLKELARRLKSVTRESDMVIRWGGEEILLFLRNMSPDALPDHVQKMLNVIAEEPIIYDDRRIQVTATGGFIQLPFAGVPEDDIDWEKALHIADMALYIGKTHGRNRAIGILGLNCPYETIRDQLSNDLAAAVEQSQVDHMTITGPSQSHKAQTPMDQTDHDSSPRR</sequence>
<keyword evidence="3" id="KW-0175">Coiled coil</keyword>
<reference evidence="8 9" key="1">
    <citation type="submission" date="2023-08" db="EMBL/GenBank/DDBJ databases">
        <title>Whole-genome sequencing of halo(alkali)philic microorganisms from hypersaline lakes.</title>
        <authorList>
            <person name="Sorokin D.Y."/>
            <person name="Abbas B."/>
            <person name="Merkel A.Y."/>
        </authorList>
    </citation>
    <scope>NUCLEOTIDE SEQUENCE [LARGE SCALE GENOMIC DNA]</scope>
    <source>
        <strain evidence="8 9">AB-CW4</strain>
    </source>
</reference>